<dbReference type="SMART" id="SM01296">
    <property type="entry name" value="N2227"/>
    <property type="match status" value="1"/>
</dbReference>
<organism evidence="2 3">
    <name type="scientific">Chaetomium globosum (strain ATCC 6205 / CBS 148.51 / DSM 1962 / NBRC 6347 / NRRL 1970)</name>
    <name type="common">Soil fungus</name>
    <dbReference type="NCBI Taxonomy" id="306901"/>
    <lineage>
        <taxon>Eukaryota</taxon>
        <taxon>Fungi</taxon>
        <taxon>Dikarya</taxon>
        <taxon>Ascomycota</taxon>
        <taxon>Pezizomycotina</taxon>
        <taxon>Sordariomycetes</taxon>
        <taxon>Sordariomycetidae</taxon>
        <taxon>Sordariales</taxon>
        <taxon>Chaetomiaceae</taxon>
        <taxon>Chaetomium</taxon>
    </lineage>
</organism>
<gene>
    <name evidence="2" type="ORF">CHGG_05874</name>
</gene>
<dbReference type="InParanoid" id="Q2H641"/>
<feature type="chain" id="PRO_5004208851" evidence="1">
    <location>
        <begin position="20"/>
        <end position="307"/>
    </location>
</feature>
<name>Q2H641_CHAGB</name>
<dbReference type="OrthoDB" id="978at2759"/>
<protein>
    <submittedName>
        <fullName evidence="2">Uncharacterized protein</fullName>
    </submittedName>
</protein>
<evidence type="ECO:0000313" key="3">
    <source>
        <dbReference type="Proteomes" id="UP000001056"/>
    </source>
</evidence>
<dbReference type="InterPro" id="IPR012901">
    <property type="entry name" value="CARME"/>
</dbReference>
<keyword evidence="1" id="KW-0732">Signal</keyword>
<dbReference type="VEuPathDB" id="FungiDB:CHGG_05874"/>
<accession>Q2H641</accession>
<dbReference type="HOGENOM" id="CLU_906140_0_0_1"/>
<dbReference type="PANTHER" id="PTHR12303:SF13">
    <property type="match status" value="1"/>
</dbReference>
<dbReference type="GeneID" id="4390770"/>
<dbReference type="PANTHER" id="PTHR12303">
    <property type="entry name" value="CARNOSINE N-METHYLTRANSFERASE"/>
    <property type="match status" value="1"/>
</dbReference>
<evidence type="ECO:0000256" key="1">
    <source>
        <dbReference type="SAM" id="SignalP"/>
    </source>
</evidence>
<dbReference type="EMBL" id="CH408031">
    <property type="protein sequence ID" value="EAQ89255.1"/>
    <property type="molecule type" value="Genomic_DNA"/>
</dbReference>
<keyword evidence="3" id="KW-1185">Reference proteome</keyword>
<sequence length="307" mass="34252">MRLSAPTLAALCWLSAGRALCDEANSEIHSGLVGVDATNPQYLVYEVHEVEVVLAENDRPSRPSDTQRQIEEKEKLLQRLSKNYGTWNEHHARHRLLEALRGFSAYADTQQAELNRVERILLERTVKYSQKFADVAELLKKNQQLCDNIVRNAMDFYGVSQQELDKHVRVMKKAGRPAERVSVSQALKHFVRDWAASGAHERDAAFPCILQALKDQFPDAGQQELALNELVAVAETVGFELILVPVPMPVSVPVEGEGGGGGWEKCKAGGGLVPGKWVYGVEAVYGFDERALTRNAYEAVFWVARRV</sequence>
<evidence type="ECO:0000313" key="2">
    <source>
        <dbReference type="EMBL" id="EAQ89255.1"/>
    </source>
</evidence>
<dbReference type="AlphaFoldDB" id="Q2H641"/>
<dbReference type="GO" id="GO:0008757">
    <property type="term" value="F:S-adenosylmethionine-dependent methyltransferase activity"/>
    <property type="evidence" value="ECO:0007669"/>
    <property type="project" value="InterPro"/>
</dbReference>
<reference evidence="3" key="1">
    <citation type="journal article" date="2015" name="Genome Announc.">
        <title>Draft genome sequence of the cellulolytic fungus Chaetomium globosum.</title>
        <authorList>
            <person name="Cuomo C.A."/>
            <person name="Untereiner W.A."/>
            <person name="Ma L.-J."/>
            <person name="Grabherr M."/>
            <person name="Birren B.W."/>
        </authorList>
    </citation>
    <scope>NUCLEOTIDE SEQUENCE [LARGE SCALE GENOMIC DNA]</scope>
    <source>
        <strain evidence="3">ATCC 6205 / CBS 148.51 / DSM 1962 / NBRC 6347 / NRRL 1970</strain>
    </source>
</reference>
<feature type="signal peptide" evidence="1">
    <location>
        <begin position="1"/>
        <end position="19"/>
    </location>
</feature>
<dbReference type="Proteomes" id="UP000001056">
    <property type="component" value="Unassembled WGS sequence"/>
</dbReference>
<proteinExistence type="predicted"/>
<dbReference type="eggNOG" id="KOG2798">
    <property type="taxonomic scope" value="Eukaryota"/>
</dbReference>
<dbReference type="RefSeq" id="XP_001221969.1">
    <property type="nucleotide sequence ID" value="XM_001221968.1"/>
</dbReference>